<dbReference type="SMART" id="SM00342">
    <property type="entry name" value="HTH_ARAC"/>
    <property type="match status" value="1"/>
</dbReference>
<dbReference type="RefSeq" id="WP_353720733.1">
    <property type="nucleotide sequence ID" value="NZ_CP159289.1"/>
</dbReference>
<dbReference type="PANTHER" id="PTHR47894">
    <property type="entry name" value="HTH-TYPE TRANSCRIPTIONAL REGULATOR GADX"/>
    <property type="match status" value="1"/>
</dbReference>
<protein>
    <submittedName>
        <fullName evidence="5">AraC family transcriptional regulator</fullName>
    </submittedName>
</protein>
<feature type="domain" description="HTH araC/xylS-type" evidence="4">
    <location>
        <begin position="236"/>
        <end position="334"/>
    </location>
</feature>
<sequence>MEGSLRILKNVIYTACEKGASLVKLCEALGIRPHDISDSERRIEGVAPLIDFWTEAVTQTGDTALGLHAGTGSNPSTFGLLGYLMQSCPTLKDACAAVIQYQQTVSGWVSYAFNIGKTCELIFFPNPEWWQVSPVTARQPVELAMSGGLSYIRIFTGRRIQPLRAELSYSEPGLKAEYERVWGCPVHFGKSQNKLVFDAGFADTPLISHNESLHLSFSKILEEKIAELEKAGKFSDQLRKTIITDFHGKVPALEVIAAQMNMSERSLQRKLQQEGESYRSISARIRQELAINLLKNSDAKVLAISELLGYTEPSAFHRAFKNWTRTSPAKQKVKFGKRAVNSGS</sequence>
<dbReference type="InterPro" id="IPR032687">
    <property type="entry name" value="AraC-type_N"/>
</dbReference>
<dbReference type="InterPro" id="IPR018060">
    <property type="entry name" value="HTH_AraC"/>
</dbReference>
<evidence type="ECO:0000256" key="3">
    <source>
        <dbReference type="ARBA" id="ARBA00023163"/>
    </source>
</evidence>
<accession>A0AAU8FN35</accession>
<dbReference type="PROSITE" id="PS01124">
    <property type="entry name" value="HTH_ARAC_FAMILY_2"/>
    <property type="match status" value="1"/>
</dbReference>
<organism evidence="5">
    <name type="scientific">Dyadobacter sp. 676</name>
    <dbReference type="NCBI Taxonomy" id="3088362"/>
    <lineage>
        <taxon>Bacteria</taxon>
        <taxon>Pseudomonadati</taxon>
        <taxon>Bacteroidota</taxon>
        <taxon>Cytophagia</taxon>
        <taxon>Cytophagales</taxon>
        <taxon>Spirosomataceae</taxon>
        <taxon>Dyadobacter</taxon>
    </lineage>
</organism>
<dbReference type="GO" id="GO:0000976">
    <property type="term" value="F:transcription cis-regulatory region binding"/>
    <property type="evidence" value="ECO:0007669"/>
    <property type="project" value="TreeGrafter"/>
</dbReference>
<dbReference type="PANTHER" id="PTHR47894:SF1">
    <property type="entry name" value="HTH-TYPE TRANSCRIPTIONAL REGULATOR VQSM"/>
    <property type="match status" value="1"/>
</dbReference>
<keyword evidence="2" id="KW-0238">DNA-binding</keyword>
<dbReference type="InterPro" id="IPR009057">
    <property type="entry name" value="Homeodomain-like_sf"/>
</dbReference>
<evidence type="ECO:0000256" key="2">
    <source>
        <dbReference type="ARBA" id="ARBA00023125"/>
    </source>
</evidence>
<keyword evidence="1" id="KW-0805">Transcription regulation</keyword>
<dbReference type="GO" id="GO:0005829">
    <property type="term" value="C:cytosol"/>
    <property type="evidence" value="ECO:0007669"/>
    <property type="project" value="TreeGrafter"/>
</dbReference>
<name>A0AAU8FN35_9BACT</name>
<dbReference type="AlphaFoldDB" id="A0AAU8FN35"/>
<proteinExistence type="predicted"/>
<keyword evidence="3" id="KW-0804">Transcription</keyword>
<evidence type="ECO:0000259" key="4">
    <source>
        <dbReference type="PROSITE" id="PS01124"/>
    </source>
</evidence>
<gene>
    <name evidence="5" type="ORF">ABV298_03090</name>
</gene>
<dbReference type="EMBL" id="CP159289">
    <property type="protein sequence ID" value="XCH25432.1"/>
    <property type="molecule type" value="Genomic_DNA"/>
</dbReference>
<dbReference type="Pfam" id="PF12833">
    <property type="entry name" value="HTH_18"/>
    <property type="match status" value="1"/>
</dbReference>
<reference evidence="5" key="1">
    <citation type="submission" date="2024-06" db="EMBL/GenBank/DDBJ databases">
        <title>Sequencing and assembly of the genome of Dyadobacter sp. strain 676, a symbiont of Cyamopsis tetragonoloba.</title>
        <authorList>
            <person name="Guro P."/>
            <person name="Sazanova A."/>
            <person name="Kuznetsova I."/>
            <person name="Belimov A."/>
            <person name="Safronova V."/>
        </authorList>
    </citation>
    <scope>NUCLEOTIDE SEQUENCE</scope>
    <source>
        <strain evidence="5">676</strain>
    </source>
</reference>
<dbReference type="Pfam" id="PF12625">
    <property type="entry name" value="Arabinose_bd"/>
    <property type="match status" value="1"/>
</dbReference>
<dbReference type="GO" id="GO:0003700">
    <property type="term" value="F:DNA-binding transcription factor activity"/>
    <property type="evidence" value="ECO:0007669"/>
    <property type="project" value="InterPro"/>
</dbReference>
<evidence type="ECO:0000313" key="5">
    <source>
        <dbReference type="EMBL" id="XCH25432.1"/>
    </source>
</evidence>
<evidence type="ECO:0000256" key="1">
    <source>
        <dbReference type="ARBA" id="ARBA00023015"/>
    </source>
</evidence>
<dbReference type="Gene3D" id="1.10.10.60">
    <property type="entry name" value="Homeodomain-like"/>
    <property type="match status" value="1"/>
</dbReference>
<dbReference type="SUPFAM" id="SSF46689">
    <property type="entry name" value="Homeodomain-like"/>
    <property type="match status" value="1"/>
</dbReference>